<dbReference type="NCBIfam" id="TIGR01484">
    <property type="entry name" value="HAD-SF-IIB"/>
    <property type="match status" value="1"/>
</dbReference>
<dbReference type="Proteomes" id="UP000254620">
    <property type="component" value="Unassembled WGS sequence"/>
</dbReference>
<keyword evidence="1" id="KW-0378">Hydrolase</keyword>
<dbReference type="NCBIfam" id="TIGR00099">
    <property type="entry name" value="Cof-subfamily"/>
    <property type="match status" value="1"/>
</dbReference>
<dbReference type="SFLD" id="SFLDS00003">
    <property type="entry name" value="Haloacid_Dehalogenase"/>
    <property type="match status" value="1"/>
</dbReference>
<dbReference type="KEGG" id="apag:EIA51_10565"/>
<evidence type="ECO:0000313" key="2">
    <source>
        <dbReference type="EMBL" id="STO72844.1"/>
    </source>
</evidence>
<evidence type="ECO:0000313" key="1">
    <source>
        <dbReference type="EMBL" id="RZN61208.1"/>
    </source>
</evidence>
<dbReference type="InterPro" id="IPR000150">
    <property type="entry name" value="Cof"/>
</dbReference>
<dbReference type="EMBL" id="UGHK01000002">
    <property type="protein sequence ID" value="STO72844.1"/>
    <property type="molecule type" value="Genomic_DNA"/>
</dbReference>
<dbReference type="eggNOG" id="COG0561">
    <property type="taxonomic scope" value="Bacteria"/>
</dbReference>
<dbReference type="SFLD" id="SFLDG01140">
    <property type="entry name" value="C2.B:_Phosphomannomutase_and_P"/>
    <property type="match status" value="1"/>
</dbReference>
<dbReference type="EMBL" id="RQXS01000003">
    <property type="protein sequence ID" value="RZN61208.1"/>
    <property type="molecule type" value="Genomic_DNA"/>
</dbReference>
<dbReference type="InterPro" id="IPR036412">
    <property type="entry name" value="HAD-like_sf"/>
</dbReference>
<dbReference type="InterPro" id="IPR023214">
    <property type="entry name" value="HAD_sf"/>
</dbReference>
<dbReference type="PANTHER" id="PTHR10000">
    <property type="entry name" value="PHOSPHOSERINE PHOSPHATASE"/>
    <property type="match status" value="1"/>
</dbReference>
<dbReference type="SUPFAM" id="SSF56784">
    <property type="entry name" value="HAD-like"/>
    <property type="match status" value="1"/>
</dbReference>
<dbReference type="GO" id="GO:0016791">
    <property type="term" value="F:phosphatase activity"/>
    <property type="evidence" value="ECO:0007669"/>
    <property type="project" value="UniProtKB-ARBA"/>
</dbReference>
<reference evidence="1 6" key="2">
    <citation type="submission" date="2018-11" db="EMBL/GenBank/DDBJ databases">
        <title>Sequencing Av. paragallinarum serogroups.</title>
        <authorList>
            <person name="Hellmuth J.E."/>
            <person name="Boucher C.E."/>
            <person name="Cason E.D."/>
        </authorList>
    </citation>
    <scope>NUCLEOTIDE SEQUENCE [LARGE SCALE GENOMIC DNA]</scope>
    <source>
        <strain evidence="1 6">SA-3</strain>
    </source>
</reference>
<reference evidence="4 5" key="1">
    <citation type="submission" date="2018-06" db="EMBL/GenBank/DDBJ databases">
        <authorList>
            <consortium name="Pathogen Informatics"/>
            <person name="Doyle S."/>
        </authorList>
    </citation>
    <scope>NUCLEOTIDE SEQUENCE [LARGE SCALE GENOMIC DNA]</scope>
    <source>
        <strain evidence="3 5">NCTC10926</strain>
        <strain evidence="2 4">NCTC11296</strain>
    </source>
</reference>
<dbReference type="STRING" id="728.VY92_01185"/>
<dbReference type="GO" id="GO:0005829">
    <property type="term" value="C:cytosol"/>
    <property type="evidence" value="ECO:0007669"/>
    <property type="project" value="TreeGrafter"/>
</dbReference>
<dbReference type="Gene3D" id="3.40.50.1000">
    <property type="entry name" value="HAD superfamily/HAD-like"/>
    <property type="match status" value="1"/>
</dbReference>
<accession>A0A0F5EXS1</accession>
<dbReference type="Gene3D" id="3.30.1240.10">
    <property type="match status" value="1"/>
</dbReference>
<gene>
    <name evidence="1" type="ORF">EIG79_01515</name>
    <name evidence="3" type="ORF">NCTC10926_01506</name>
    <name evidence="2" type="ORF">NCTC11296_02788</name>
</gene>
<evidence type="ECO:0000313" key="5">
    <source>
        <dbReference type="Proteomes" id="UP000254620"/>
    </source>
</evidence>
<evidence type="ECO:0000313" key="3">
    <source>
        <dbReference type="EMBL" id="SUU98098.1"/>
    </source>
</evidence>
<dbReference type="RefSeq" id="WP_017805146.1">
    <property type="nucleotide sequence ID" value="NZ_CP034110.1"/>
</dbReference>
<protein>
    <submittedName>
        <fullName evidence="3">Bifunctional phosphatase/peptidyl-prolyl cis-trans isomerase</fullName>
    </submittedName>
    <submittedName>
        <fullName evidence="2">Cof-like hydrolase</fullName>
    </submittedName>
    <submittedName>
        <fullName evidence="1">Cof-type HAD-IIB family hydrolase</fullName>
    </submittedName>
</protein>
<dbReference type="PROSITE" id="PS01229">
    <property type="entry name" value="COF_2"/>
    <property type="match status" value="1"/>
</dbReference>
<dbReference type="OrthoDB" id="3180855at2"/>
<dbReference type="GO" id="GO:0000287">
    <property type="term" value="F:magnesium ion binding"/>
    <property type="evidence" value="ECO:0007669"/>
    <property type="project" value="UniProtKB-ARBA"/>
</dbReference>
<evidence type="ECO:0000313" key="4">
    <source>
        <dbReference type="Proteomes" id="UP000254465"/>
    </source>
</evidence>
<dbReference type="AlphaFoldDB" id="A0A0F5EXS1"/>
<dbReference type="InterPro" id="IPR006379">
    <property type="entry name" value="HAD-SF_hydro_IIB"/>
</dbReference>
<dbReference type="Pfam" id="PF08282">
    <property type="entry name" value="Hydrolase_3"/>
    <property type="match status" value="1"/>
</dbReference>
<keyword evidence="3" id="KW-0413">Isomerase</keyword>
<organism evidence="1 6">
    <name type="scientific">Avibacterium paragallinarum</name>
    <name type="common">Haemophilus gallinarum</name>
    <dbReference type="NCBI Taxonomy" id="728"/>
    <lineage>
        <taxon>Bacteria</taxon>
        <taxon>Pseudomonadati</taxon>
        <taxon>Pseudomonadota</taxon>
        <taxon>Gammaproteobacteria</taxon>
        <taxon>Pasteurellales</taxon>
        <taxon>Pasteurellaceae</taxon>
        <taxon>Avibacterium</taxon>
    </lineage>
</organism>
<sequence>MSIPNYQQQIKAVFFDIDETLFSKNTNYLPESTQLAIKKLRENNILVGIATGRARCSFPEKINKLIKLENLNTFITMNGQYVEYQNQLIEKHPISTAKIQNLTHFLEKNNIVYAFVSNNKICVSDITSELKEALDPITTNYHVEKDYFKNNEVFQILAFYSNTQDNLIENAHILDNLKTVRWHPNSVDIFDSEGSKARGIKAIIHHLGLTMENVMAFGDGLNDIEMLNSVGVGVAMGNGHTSLKKVASHITDRIEEDGIYNFLIKSKLIDNK</sequence>
<dbReference type="PANTHER" id="PTHR10000:SF25">
    <property type="entry name" value="PHOSPHATASE YKRA-RELATED"/>
    <property type="match status" value="1"/>
</dbReference>
<dbReference type="GO" id="GO:0016853">
    <property type="term" value="F:isomerase activity"/>
    <property type="evidence" value="ECO:0007669"/>
    <property type="project" value="UniProtKB-KW"/>
</dbReference>
<evidence type="ECO:0000313" key="6">
    <source>
        <dbReference type="Proteomes" id="UP000294229"/>
    </source>
</evidence>
<name>A0A0F5EXS1_AVIPA</name>
<proteinExistence type="predicted"/>
<dbReference type="Proteomes" id="UP000294229">
    <property type="component" value="Unassembled WGS sequence"/>
</dbReference>
<dbReference type="EMBL" id="UFSW01000001">
    <property type="protein sequence ID" value="SUU98098.1"/>
    <property type="molecule type" value="Genomic_DNA"/>
</dbReference>
<dbReference type="Proteomes" id="UP000254465">
    <property type="component" value="Unassembled WGS sequence"/>
</dbReference>